<comment type="caution">
    <text evidence="1">The sequence shown here is derived from an EMBL/GenBank/DDBJ whole genome shotgun (WGS) entry which is preliminary data.</text>
</comment>
<dbReference type="Proteomes" id="UP000580344">
    <property type="component" value="Unassembled WGS sequence"/>
</dbReference>
<evidence type="ECO:0008006" key="3">
    <source>
        <dbReference type="Google" id="ProtNLM"/>
    </source>
</evidence>
<organism evidence="1 2">
    <name type="scientific">Empedobacter stercoris</name>
    <dbReference type="NCBI Taxonomy" id="1628248"/>
    <lineage>
        <taxon>Bacteria</taxon>
        <taxon>Pseudomonadati</taxon>
        <taxon>Bacteroidota</taxon>
        <taxon>Flavobacteriia</taxon>
        <taxon>Flavobacteriales</taxon>
        <taxon>Weeksellaceae</taxon>
        <taxon>Empedobacter</taxon>
    </lineage>
</organism>
<dbReference type="EMBL" id="JABFOQ010000011">
    <property type="protein sequence ID" value="NOJ75472.1"/>
    <property type="molecule type" value="Genomic_DNA"/>
</dbReference>
<name>A0ABX1WLA2_9FLAO</name>
<sequence>MKEIYPNYEYRKVLGDIDHKYGIDVEVLKEGKLFLGLQIKPKSYLSKAAYIVKAQNANGKKKPKIFRRLWRQSNKCYFQYER</sequence>
<keyword evidence="2" id="KW-1185">Reference proteome</keyword>
<reference evidence="1 2" key="1">
    <citation type="submission" date="2020-05" db="EMBL/GenBank/DDBJ databases">
        <title>Tigecycline resistant gene in Empedobacter stercoris.</title>
        <authorList>
            <person name="Chen Y."/>
            <person name="Cheng Y."/>
            <person name="Zhou K."/>
        </authorList>
    </citation>
    <scope>NUCLEOTIDE SEQUENCE [LARGE SCALE GENOMIC DNA]</scope>
    <source>
        <strain evidence="1 2">ES202</strain>
    </source>
</reference>
<dbReference type="RefSeq" id="WP_171622789.1">
    <property type="nucleotide sequence ID" value="NZ_JABFOQ010000011.1"/>
</dbReference>
<evidence type="ECO:0000313" key="2">
    <source>
        <dbReference type="Proteomes" id="UP000580344"/>
    </source>
</evidence>
<gene>
    <name evidence="1" type="ORF">HMH06_06435</name>
</gene>
<accession>A0ABX1WLA2</accession>
<evidence type="ECO:0000313" key="1">
    <source>
        <dbReference type="EMBL" id="NOJ75472.1"/>
    </source>
</evidence>
<protein>
    <recommendedName>
        <fullName evidence="3">DUF4365 domain-containing protein</fullName>
    </recommendedName>
</protein>
<proteinExistence type="predicted"/>